<dbReference type="AlphaFoldDB" id="A0A953M0J1"/>
<dbReference type="PANTHER" id="PTHR43611">
    <property type="entry name" value="ALPHA-D-GLUCOSE 1-PHOSPHATE PHOSPHATASE"/>
    <property type="match status" value="1"/>
</dbReference>
<accession>A0A953M0J1</accession>
<comment type="caution">
    <text evidence="1">The sequence shown here is derived from an EMBL/GenBank/DDBJ whole genome shotgun (WGS) entry which is preliminary data.</text>
</comment>
<proteinExistence type="predicted"/>
<evidence type="ECO:0000313" key="1">
    <source>
        <dbReference type="EMBL" id="MBZ0156904.1"/>
    </source>
</evidence>
<evidence type="ECO:0000313" key="2">
    <source>
        <dbReference type="Proteomes" id="UP000705867"/>
    </source>
</evidence>
<dbReference type="SFLD" id="SFLDG01129">
    <property type="entry name" value="C1.5:_HAD__Beta-PGM__Phosphata"/>
    <property type="match status" value="1"/>
</dbReference>
<gene>
    <name evidence="1" type="ORF">K8I29_11940</name>
</gene>
<dbReference type="Pfam" id="PF00702">
    <property type="entry name" value="Hydrolase"/>
    <property type="match status" value="1"/>
</dbReference>
<dbReference type="NCBIfam" id="TIGR01509">
    <property type="entry name" value="HAD-SF-IA-v3"/>
    <property type="match status" value="1"/>
</dbReference>
<dbReference type="CDD" id="cd02603">
    <property type="entry name" value="HAD_sEH-N_like"/>
    <property type="match status" value="1"/>
</dbReference>
<dbReference type="PANTHER" id="PTHR43611:SF3">
    <property type="entry name" value="FLAVIN MONONUCLEOTIDE HYDROLASE 1, CHLOROPLATIC"/>
    <property type="match status" value="1"/>
</dbReference>
<reference evidence="1" key="1">
    <citation type="journal article" date="2021" name="bioRxiv">
        <title>Unraveling nitrogen, sulfur and carbon metabolic pathways and microbial community transcriptional responses to substrate deprivation and toxicity stresses in a bioreactor mimicking anoxic brackish coastal sediment conditions.</title>
        <authorList>
            <person name="Martins P.D."/>
            <person name="Echeveste M.J."/>
            <person name="Arshad A."/>
            <person name="Kurth J."/>
            <person name="Ouboter H."/>
            <person name="Jetten M.S.M."/>
            <person name="Welte C.U."/>
        </authorList>
    </citation>
    <scope>NUCLEOTIDE SEQUENCE</scope>
    <source>
        <strain evidence="1">MAG_39</strain>
    </source>
</reference>
<dbReference type="InterPro" id="IPR023214">
    <property type="entry name" value="HAD_sf"/>
</dbReference>
<dbReference type="InterPro" id="IPR036412">
    <property type="entry name" value="HAD-like_sf"/>
</dbReference>
<reference evidence="1" key="2">
    <citation type="submission" date="2021-08" db="EMBL/GenBank/DDBJ databases">
        <authorList>
            <person name="Dalcin Martins P."/>
        </authorList>
    </citation>
    <scope>NUCLEOTIDE SEQUENCE</scope>
    <source>
        <strain evidence="1">MAG_39</strain>
    </source>
</reference>
<dbReference type="PRINTS" id="PR00413">
    <property type="entry name" value="HADHALOGNASE"/>
</dbReference>
<sequence>MLKAVVFDFGGVIAEEGFRQGLHAIARRNGLDPGHFFRCVRELIYETGYVTGALEEHAFWTIVREKTKISGGDGELREEILSRFVLRPAMVEEVERLRSSGLIVALLSDQTNWLDEIEQRTPFYHLFDKVYNSFKLGKSKRDPSVFVDTFSALGILPPEALFVDDSAENIENALSTGCMAIHFLSIDDFRWQLKDYIRIPCHRRSIRRPPPWSP</sequence>
<dbReference type="Gene3D" id="3.40.50.1000">
    <property type="entry name" value="HAD superfamily/HAD-like"/>
    <property type="match status" value="1"/>
</dbReference>
<dbReference type="SFLD" id="SFLDS00003">
    <property type="entry name" value="Haloacid_Dehalogenase"/>
    <property type="match status" value="1"/>
</dbReference>
<dbReference type="SUPFAM" id="SSF56784">
    <property type="entry name" value="HAD-like"/>
    <property type="match status" value="1"/>
</dbReference>
<dbReference type="Proteomes" id="UP000705867">
    <property type="component" value="Unassembled WGS sequence"/>
</dbReference>
<dbReference type="InterPro" id="IPR006439">
    <property type="entry name" value="HAD-SF_hydro_IA"/>
</dbReference>
<organism evidence="1 2">
    <name type="scientific">Candidatus Nitrobium versatile</name>
    <dbReference type="NCBI Taxonomy" id="2884831"/>
    <lineage>
        <taxon>Bacteria</taxon>
        <taxon>Pseudomonadati</taxon>
        <taxon>Nitrospirota</taxon>
        <taxon>Nitrospiria</taxon>
        <taxon>Nitrospirales</taxon>
        <taxon>Nitrospiraceae</taxon>
        <taxon>Candidatus Nitrobium</taxon>
    </lineage>
</organism>
<dbReference type="EMBL" id="JAIOIV010000095">
    <property type="protein sequence ID" value="MBZ0156904.1"/>
    <property type="molecule type" value="Genomic_DNA"/>
</dbReference>
<name>A0A953M0J1_9BACT</name>
<protein>
    <submittedName>
        <fullName evidence="1">HAD family phosphatase</fullName>
    </submittedName>
</protein>